<gene>
    <name evidence="1" type="ORF">TresaDRAFT_1052</name>
</gene>
<dbReference type="AlphaFoldDB" id="H7EL38"/>
<keyword evidence="2" id="KW-1185">Reference proteome</keyword>
<dbReference type="SUPFAM" id="SSF52058">
    <property type="entry name" value="L domain-like"/>
    <property type="match status" value="1"/>
</dbReference>
<dbReference type="PANTHER" id="PTHR45661:SF3">
    <property type="entry name" value="IG-LIKE DOMAIN-CONTAINING PROTEIN"/>
    <property type="match status" value="1"/>
</dbReference>
<reference evidence="1 2" key="1">
    <citation type="submission" date="2011-09" db="EMBL/GenBank/DDBJ databases">
        <title>The draft genome of Treponema saccharophilum DSM 2985.</title>
        <authorList>
            <consortium name="US DOE Joint Genome Institute (JGI-PGF)"/>
            <person name="Lucas S."/>
            <person name="Copeland A."/>
            <person name="Lapidus A."/>
            <person name="Glavina del Rio T."/>
            <person name="Dalin E."/>
            <person name="Tice H."/>
            <person name="Bruce D."/>
            <person name="Goodwin L."/>
            <person name="Pitluck S."/>
            <person name="Peters L."/>
            <person name="Kyrpides N."/>
            <person name="Mavromatis K."/>
            <person name="Ivanova N."/>
            <person name="Markowitz V."/>
            <person name="Cheng J.-F."/>
            <person name="Hugenholtz P."/>
            <person name="Woyke T."/>
            <person name="Wu D."/>
            <person name="Gronow S."/>
            <person name="Wellnitz S."/>
            <person name="Brambilla E."/>
            <person name="Klenk H.-P."/>
            <person name="Eisen J.A."/>
        </authorList>
    </citation>
    <scope>NUCLEOTIDE SEQUENCE [LARGE SCALE GENOMIC DNA]</scope>
    <source>
        <strain evidence="1 2">DSM 2985</strain>
    </source>
</reference>
<dbReference type="OrthoDB" id="361449at2"/>
<comment type="caution">
    <text evidence="1">The sequence shown here is derived from an EMBL/GenBank/DDBJ whole genome shotgun (WGS) entry which is preliminary data.</text>
</comment>
<dbReference type="STRING" id="907348.TresaDRAFT_1052"/>
<protein>
    <recommendedName>
        <fullName evidence="3">Leucine-rich repeat domain-containing protein</fullName>
    </recommendedName>
</protein>
<dbReference type="Proteomes" id="UP000003571">
    <property type="component" value="Unassembled WGS sequence"/>
</dbReference>
<dbReference type="PANTHER" id="PTHR45661">
    <property type="entry name" value="SURFACE ANTIGEN"/>
    <property type="match status" value="1"/>
</dbReference>
<proteinExistence type="predicted"/>
<dbReference type="InterPro" id="IPR026906">
    <property type="entry name" value="LRR_5"/>
</dbReference>
<evidence type="ECO:0000313" key="1">
    <source>
        <dbReference type="EMBL" id="EIC01763.1"/>
    </source>
</evidence>
<name>H7EL38_9SPIR</name>
<dbReference type="PATRIC" id="fig|907348.3.peg.1620"/>
<dbReference type="Pfam" id="PF13306">
    <property type="entry name" value="LRR_5"/>
    <property type="match status" value="2"/>
</dbReference>
<sequence>MEKMEISNGVLKICRASNIEVALIPDGIHTVGKSYWEELFSSSCKSVKSVFLPKSVKRIYAGFRGQKELSSLEFGGTMEQWKAVKITDQFWRSGTKLKVVKCSDGVVELEPYDVKDGVLTKCHFDFVEFAIPDGVTEIADEAFSYCTSLEKLEIPESVKKIGKCCFAFCKSLKEIVSKSSECPCENGLLFSKKTNRLLATVCEKVTIPAFIKSLDNFALQNCTEVAFEKGGKITAETLDYRATAQDVRDAVWEEVKKNRAKTAKIDKIGFTGSDSLLSAILEESGVDAEVWQDKSAVVLAVKALDYGLEIRLSSKSTSWQKNVREFLKSVKAGADIVQLIKAAEDNKLRIASNQAKKYAVFQVDVKDKNMYFNGALETVYIADGVSTIGSSAFWACRNLKTVYIPKSVTKIKCSAFVGNDSLKNVTFDGTFSRFNMIQEERMRGQWGNKITVHCTDGDFEL</sequence>
<evidence type="ECO:0008006" key="3">
    <source>
        <dbReference type="Google" id="ProtNLM"/>
    </source>
</evidence>
<organism evidence="1 2">
    <name type="scientific">Treponema saccharophilum DSM 2985</name>
    <dbReference type="NCBI Taxonomy" id="907348"/>
    <lineage>
        <taxon>Bacteria</taxon>
        <taxon>Pseudomonadati</taxon>
        <taxon>Spirochaetota</taxon>
        <taxon>Spirochaetia</taxon>
        <taxon>Spirochaetales</taxon>
        <taxon>Treponemataceae</taxon>
        <taxon>Treponema</taxon>
    </lineage>
</organism>
<dbReference type="InterPro" id="IPR053139">
    <property type="entry name" value="Surface_bspA-like"/>
</dbReference>
<dbReference type="InterPro" id="IPR032675">
    <property type="entry name" value="LRR_dom_sf"/>
</dbReference>
<evidence type="ECO:0000313" key="2">
    <source>
        <dbReference type="Proteomes" id="UP000003571"/>
    </source>
</evidence>
<dbReference type="Gene3D" id="3.80.10.10">
    <property type="entry name" value="Ribonuclease Inhibitor"/>
    <property type="match status" value="2"/>
</dbReference>
<dbReference type="EMBL" id="AGRW01000047">
    <property type="protein sequence ID" value="EIC01763.1"/>
    <property type="molecule type" value="Genomic_DNA"/>
</dbReference>
<dbReference type="RefSeq" id="WP_002704527.1">
    <property type="nucleotide sequence ID" value="NZ_AGRW01000047.1"/>
</dbReference>
<dbReference type="eggNOG" id="COG4886">
    <property type="taxonomic scope" value="Bacteria"/>
</dbReference>
<accession>H7EL38</accession>